<comment type="caution">
    <text evidence="2">The sequence shown here is derived from an EMBL/GenBank/DDBJ whole genome shotgun (WGS) entry which is preliminary data.</text>
</comment>
<reference evidence="2 3" key="1">
    <citation type="submission" date="2024-11" db="EMBL/GenBank/DDBJ databases">
        <title>A near-complete genome assembly of Cinchona calisaya.</title>
        <authorList>
            <person name="Lian D.C."/>
            <person name="Zhao X.W."/>
            <person name="Wei L."/>
        </authorList>
    </citation>
    <scope>NUCLEOTIDE SEQUENCE [LARGE SCALE GENOMIC DNA]</scope>
    <source>
        <tissue evidence="2">Nenye</tissue>
    </source>
</reference>
<feature type="transmembrane region" description="Helical" evidence="1">
    <location>
        <begin position="29"/>
        <end position="49"/>
    </location>
</feature>
<name>A0ABD2YRC7_9GENT</name>
<dbReference type="AlphaFoldDB" id="A0ABD2YRC7"/>
<keyword evidence="1" id="KW-1133">Transmembrane helix</keyword>
<keyword evidence="1" id="KW-0812">Transmembrane</keyword>
<accession>A0ABD2YRC7</accession>
<protein>
    <submittedName>
        <fullName evidence="2">Uncharacterized protein</fullName>
    </submittedName>
</protein>
<organism evidence="2 3">
    <name type="scientific">Cinchona calisaya</name>
    <dbReference type="NCBI Taxonomy" id="153742"/>
    <lineage>
        <taxon>Eukaryota</taxon>
        <taxon>Viridiplantae</taxon>
        <taxon>Streptophyta</taxon>
        <taxon>Embryophyta</taxon>
        <taxon>Tracheophyta</taxon>
        <taxon>Spermatophyta</taxon>
        <taxon>Magnoliopsida</taxon>
        <taxon>eudicotyledons</taxon>
        <taxon>Gunneridae</taxon>
        <taxon>Pentapetalae</taxon>
        <taxon>asterids</taxon>
        <taxon>lamiids</taxon>
        <taxon>Gentianales</taxon>
        <taxon>Rubiaceae</taxon>
        <taxon>Cinchonoideae</taxon>
        <taxon>Cinchoneae</taxon>
        <taxon>Cinchona</taxon>
    </lineage>
</organism>
<dbReference type="Proteomes" id="UP001630127">
    <property type="component" value="Unassembled WGS sequence"/>
</dbReference>
<keyword evidence="1" id="KW-0472">Membrane</keyword>
<keyword evidence="3" id="KW-1185">Reference proteome</keyword>
<evidence type="ECO:0000256" key="1">
    <source>
        <dbReference type="SAM" id="Phobius"/>
    </source>
</evidence>
<evidence type="ECO:0000313" key="3">
    <source>
        <dbReference type="Proteomes" id="UP001630127"/>
    </source>
</evidence>
<sequence>MVNYTQIDLLLKCQLWWMDGSSTIEGTNISLLLTILCYVLWLQRIALIYDEKRWSQLTLIHKFTNLLRECCLLDKFVHDPSCLFPHVKLFIAEESLMRRRFSIQPFSWKKSYMDRFKLNVDGSALGNLVSWGVDVFFMILMVISSFSLQRILDKIQTWRQKLLDCLLEYKNA</sequence>
<dbReference type="EMBL" id="JBJUIK010000012">
    <property type="protein sequence ID" value="KAL3509908.1"/>
    <property type="molecule type" value="Genomic_DNA"/>
</dbReference>
<proteinExistence type="predicted"/>
<evidence type="ECO:0000313" key="2">
    <source>
        <dbReference type="EMBL" id="KAL3509908.1"/>
    </source>
</evidence>
<gene>
    <name evidence="2" type="ORF">ACH5RR_029309</name>
</gene>
<feature type="transmembrane region" description="Helical" evidence="1">
    <location>
        <begin position="128"/>
        <end position="152"/>
    </location>
</feature>